<evidence type="ECO:0000256" key="3">
    <source>
        <dbReference type="ARBA" id="ARBA00023239"/>
    </source>
</evidence>
<keyword evidence="6" id="KW-1185">Reference proteome</keyword>
<dbReference type="EMBL" id="RKHQ01000001">
    <property type="protein sequence ID" value="ROR96136.1"/>
    <property type="molecule type" value="Genomic_DNA"/>
</dbReference>
<dbReference type="Gene3D" id="3.40.50.1100">
    <property type="match status" value="2"/>
</dbReference>
<evidence type="ECO:0000256" key="2">
    <source>
        <dbReference type="ARBA" id="ARBA00022898"/>
    </source>
</evidence>
<dbReference type="InterPro" id="IPR001926">
    <property type="entry name" value="TrpB-like_PALP"/>
</dbReference>
<gene>
    <name evidence="5" type="ORF">EDD28_0712</name>
</gene>
<dbReference type="InterPro" id="IPR050147">
    <property type="entry name" value="Ser/Thr_Dehydratase"/>
</dbReference>
<dbReference type="Proteomes" id="UP000275356">
    <property type="component" value="Unassembled WGS sequence"/>
</dbReference>
<proteinExistence type="predicted"/>
<dbReference type="GO" id="GO:0006565">
    <property type="term" value="P:L-serine catabolic process"/>
    <property type="evidence" value="ECO:0007669"/>
    <property type="project" value="TreeGrafter"/>
</dbReference>
<dbReference type="PROSITE" id="PS00165">
    <property type="entry name" value="DEHYDRATASE_SER_THR"/>
    <property type="match status" value="1"/>
</dbReference>
<dbReference type="GO" id="GO:0006567">
    <property type="term" value="P:L-threonine catabolic process"/>
    <property type="evidence" value="ECO:0007669"/>
    <property type="project" value="TreeGrafter"/>
</dbReference>
<evidence type="ECO:0000313" key="5">
    <source>
        <dbReference type="EMBL" id="ROR96136.1"/>
    </source>
</evidence>
<accession>A0A3N2D8M2</accession>
<dbReference type="SUPFAM" id="SSF53686">
    <property type="entry name" value="Tryptophan synthase beta subunit-like PLP-dependent enzymes"/>
    <property type="match status" value="1"/>
</dbReference>
<reference evidence="5 6" key="1">
    <citation type="submission" date="2018-11" db="EMBL/GenBank/DDBJ databases">
        <title>Sequencing the genomes of 1000 actinobacteria strains.</title>
        <authorList>
            <person name="Klenk H.-P."/>
        </authorList>
    </citation>
    <scope>NUCLEOTIDE SEQUENCE [LARGE SCALE GENOMIC DNA]</scope>
    <source>
        <strain evidence="5 6">DSM 13521</strain>
    </source>
</reference>
<sequence length="375" mass="37640">MVRTARPWRLVCVECDRATDDVAYECPDCAGTLLAAPEPPVSRGRADLLVDVGECVDLGQGDTPLVPVAGRPGVLAKLESLNPTLSFKDRAMSLGAALAVRLGARGLVVASTGNAAVSAAAYAAAAGLRCRVVVGSASHAGRKLAACAAYGAEVAEVEGDYSDAYARAAAEEGDGWVNVSTTYRNPILAEAYRLIAFELLDQLGVEPAVVVVPIGAGPLLRGIERGFADAVCLGLVARVPRLVGVQAAAMAPIARFWAGASLADLRGSSWSATSATAIADPLRGYESAAAITAAAVGRTGGEVVAVGEGAISEAVGELAASGVWVEPGAATALAASDALGLGGAGERRGTERHVDPGGPVVLMLTGHGAKAQGPA</sequence>
<feature type="domain" description="Tryptophan synthase beta chain-like PALP" evidence="4">
    <location>
        <begin position="57"/>
        <end position="338"/>
    </location>
</feature>
<keyword evidence="2" id="KW-0663">Pyridoxal phosphate</keyword>
<evidence type="ECO:0000313" key="6">
    <source>
        <dbReference type="Proteomes" id="UP000275356"/>
    </source>
</evidence>
<comment type="cofactor">
    <cofactor evidence="1">
        <name>pyridoxal 5'-phosphate</name>
        <dbReference type="ChEBI" id="CHEBI:597326"/>
    </cofactor>
</comment>
<dbReference type="Pfam" id="PF00291">
    <property type="entry name" value="PALP"/>
    <property type="match status" value="1"/>
</dbReference>
<dbReference type="InterPro" id="IPR000634">
    <property type="entry name" value="Ser/Thr_deHydtase_PyrdxlP-BS"/>
</dbReference>
<evidence type="ECO:0000256" key="1">
    <source>
        <dbReference type="ARBA" id="ARBA00001933"/>
    </source>
</evidence>
<dbReference type="GO" id="GO:0030170">
    <property type="term" value="F:pyridoxal phosphate binding"/>
    <property type="evidence" value="ECO:0007669"/>
    <property type="project" value="InterPro"/>
</dbReference>
<dbReference type="InterPro" id="IPR036052">
    <property type="entry name" value="TrpB-like_PALP_sf"/>
</dbReference>
<dbReference type="GO" id="GO:0004794">
    <property type="term" value="F:threonine deaminase activity"/>
    <property type="evidence" value="ECO:0007669"/>
    <property type="project" value="TreeGrafter"/>
</dbReference>
<comment type="caution">
    <text evidence="5">The sequence shown here is derived from an EMBL/GenBank/DDBJ whole genome shotgun (WGS) entry which is preliminary data.</text>
</comment>
<dbReference type="GO" id="GO:0009097">
    <property type="term" value="P:isoleucine biosynthetic process"/>
    <property type="evidence" value="ECO:0007669"/>
    <property type="project" value="TreeGrafter"/>
</dbReference>
<organism evidence="5 6">
    <name type="scientific">Salana multivorans</name>
    <dbReference type="NCBI Taxonomy" id="120377"/>
    <lineage>
        <taxon>Bacteria</taxon>
        <taxon>Bacillati</taxon>
        <taxon>Actinomycetota</taxon>
        <taxon>Actinomycetes</taxon>
        <taxon>Micrococcales</taxon>
        <taxon>Beutenbergiaceae</taxon>
        <taxon>Salana</taxon>
    </lineage>
</organism>
<dbReference type="PANTHER" id="PTHR48078:SF6">
    <property type="entry name" value="L-THREONINE DEHYDRATASE CATABOLIC TDCB"/>
    <property type="match status" value="1"/>
</dbReference>
<dbReference type="RefSeq" id="WP_170169335.1">
    <property type="nucleotide sequence ID" value="NZ_RKHQ01000001.1"/>
</dbReference>
<dbReference type="AlphaFoldDB" id="A0A3N2D8M2"/>
<dbReference type="PANTHER" id="PTHR48078">
    <property type="entry name" value="THREONINE DEHYDRATASE, MITOCHONDRIAL-RELATED"/>
    <property type="match status" value="1"/>
</dbReference>
<protein>
    <submittedName>
        <fullName evidence="5">Threonine synthase</fullName>
    </submittedName>
</protein>
<evidence type="ECO:0000259" key="4">
    <source>
        <dbReference type="Pfam" id="PF00291"/>
    </source>
</evidence>
<keyword evidence="3" id="KW-0456">Lyase</keyword>
<name>A0A3N2D8M2_9MICO</name>
<dbReference type="GO" id="GO:0003941">
    <property type="term" value="F:L-serine ammonia-lyase activity"/>
    <property type="evidence" value="ECO:0007669"/>
    <property type="project" value="TreeGrafter"/>
</dbReference>